<reference evidence="1" key="1">
    <citation type="submission" date="2019-08" db="EMBL/GenBank/DDBJ databases">
        <authorList>
            <person name="Kucharzyk K."/>
            <person name="Murdoch R.W."/>
            <person name="Higgins S."/>
            <person name="Loffler F."/>
        </authorList>
    </citation>
    <scope>NUCLEOTIDE SEQUENCE</scope>
</reference>
<name>A0A645DA72_9ZZZZ</name>
<dbReference type="AlphaFoldDB" id="A0A645DA72"/>
<sequence length="262" mass="30233">MNFTKIILSSILILFVQFSFSQKTKISSTDNSRQNPAFFATTITVTTKGISTIPNLTLGKPAAIFDMILGKKRLSFEPKFRFALDGKPWSFQFWWRYKLIQKEKFNLNIGARPNFSFKTKTATINNVTNEVIVAQRNLGGEVAPSYYITENISLIPYYLYLYGIDKNTTRNTNFFAFRTNFTNISISDYISLGIIPQIYYLKMDSADGVYFASTFSLQKKNFPFSISSMFNQEIKSNIDGSQHFIWNVSLIYSFNKQFIKKQ</sequence>
<proteinExistence type="predicted"/>
<evidence type="ECO:0000313" key="1">
    <source>
        <dbReference type="EMBL" id="MPM86244.1"/>
    </source>
</evidence>
<comment type="caution">
    <text evidence="1">The sequence shown here is derived from an EMBL/GenBank/DDBJ whole genome shotgun (WGS) entry which is preliminary data.</text>
</comment>
<organism evidence="1">
    <name type="scientific">bioreactor metagenome</name>
    <dbReference type="NCBI Taxonomy" id="1076179"/>
    <lineage>
        <taxon>unclassified sequences</taxon>
        <taxon>metagenomes</taxon>
        <taxon>ecological metagenomes</taxon>
    </lineage>
</organism>
<gene>
    <name evidence="1" type="ORF">SDC9_133333</name>
</gene>
<accession>A0A645DA72</accession>
<dbReference type="EMBL" id="VSSQ01034341">
    <property type="protein sequence ID" value="MPM86244.1"/>
    <property type="molecule type" value="Genomic_DNA"/>
</dbReference>
<protein>
    <submittedName>
        <fullName evidence="1">Uncharacterized protein</fullName>
    </submittedName>
</protein>